<dbReference type="Proteomes" id="UP000323732">
    <property type="component" value="Unassembled WGS sequence"/>
</dbReference>
<protein>
    <submittedName>
        <fullName evidence="2">Uncharacterized protein</fullName>
    </submittedName>
</protein>
<keyword evidence="1" id="KW-1133">Transmembrane helix</keyword>
<feature type="transmembrane region" description="Helical" evidence="1">
    <location>
        <begin position="16"/>
        <end position="35"/>
    </location>
</feature>
<name>A0A5D4SI81_9BACI</name>
<evidence type="ECO:0000256" key="1">
    <source>
        <dbReference type="SAM" id="Phobius"/>
    </source>
</evidence>
<dbReference type="EMBL" id="VTES01000004">
    <property type="protein sequence ID" value="TYS62850.1"/>
    <property type="molecule type" value="Genomic_DNA"/>
</dbReference>
<feature type="transmembrane region" description="Helical" evidence="1">
    <location>
        <begin position="84"/>
        <end position="107"/>
    </location>
</feature>
<sequence length="234" mass="26085">MMAFLQYQLRSVIRSYRFLPPYTVYLVWIFVLYTYEGAPVLSSYAVSSIALYLCTAWLGMLFFSLDQEQEKFILMSHLGSKKKYLAGKAAAVFVSSLPLMIFAIYFPVITGSFRLEMEISFYLLAFYAHIMLAILGLLVSMLFSGGLNADKRYAWLAAVLILTASLAAESAADEWKGASWFLWLLPPVMRALSYLSQGDIAAKLAPLLKDSLIIVAYCLAAAAAGVRLFLKKEA</sequence>
<feature type="transmembrane region" description="Helical" evidence="1">
    <location>
        <begin position="153"/>
        <end position="172"/>
    </location>
</feature>
<evidence type="ECO:0000313" key="3">
    <source>
        <dbReference type="Proteomes" id="UP000323732"/>
    </source>
</evidence>
<comment type="caution">
    <text evidence="2">The sequence shown here is derived from an EMBL/GenBank/DDBJ whole genome shotgun (WGS) entry which is preliminary data.</text>
</comment>
<proteinExistence type="predicted"/>
<feature type="transmembrane region" description="Helical" evidence="1">
    <location>
        <begin position="41"/>
        <end position="63"/>
    </location>
</feature>
<feature type="transmembrane region" description="Helical" evidence="1">
    <location>
        <begin position="119"/>
        <end position="141"/>
    </location>
</feature>
<reference evidence="2 3" key="1">
    <citation type="submission" date="2019-08" db="EMBL/GenBank/DDBJ databases">
        <title>Bacillus genomes from the desert of Cuatro Cienegas, Coahuila.</title>
        <authorList>
            <person name="Olmedo-Alvarez G."/>
        </authorList>
    </citation>
    <scope>NUCLEOTIDE SEQUENCE [LARGE SCALE GENOMIC DNA]</scope>
    <source>
        <strain evidence="2 3">CH37_1T</strain>
    </source>
</reference>
<gene>
    <name evidence="2" type="ORF">FZD47_14335</name>
</gene>
<keyword evidence="1" id="KW-0812">Transmembrane</keyword>
<dbReference type="AlphaFoldDB" id="A0A5D4SI81"/>
<dbReference type="RefSeq" id="WP_022543620.1">
    <property type="nucleotide sequence ID" value="NZ_JAMYWU010000001.1"/>
</dbReference>
<accession>A0A5D4SI81</accession>
<evidence type="ECO:0000313" key="2">
    <source>
        <dbReference type="EMBL" id="TYS62850.1"/>
    </source>
</evidence>
<keyword evidence="1" id="KW-0472">Membrane</keyword>
<feature type="transmembrane region" description="Helical" evidence="1">
    <location>
        <begin position="212"/>
        <end position="230"/>
    </location>
</feature>
<organism evidence="2 3">
    <name type="scientific">Bacillus infantis</name>
    <dbReference type="NCBI Taxonomy" id="324767"/>
    <lineage>
        <taxon>Bacteria</taxon>
        <taxon>Bacillati</taxon>
        <taxon>Bacillota</taxon>
        <taxon>Bacilli</taxon>
        <taxon>Bacillales</taxon>
        <taxon>Bacillaceae</taxon>
        <taxon>Bacillus</taxon>
    </lineage>
</organism>